<evidence type="ECO:0000313" key="4">
    <source>
        <dbReference type="Proteomes" id="UP000663828"/>
    </source>
</evidence>
<name>A0A814W9I8_ADIRI</name>
<proteinExistence type="predicted"/>
<gene>
    <name evidence="2" type="ORF">EDS130_LOCUS25267</name>
    <name evidence="3" type="ORF">XAT740_LOCUS56976</name>
</gene>
<dbReference type="EMBL" id="CAJNOR010011480">
    <property type="protein sequence ID" value="CAF1661617.1"/>
    <property type="molecule type" value="Genomic_DNA"/>
</dbReference>
<feature type="domain" description="Isopenicillin N synthase-like Fe(2+) 2OG dioxygenase" evidence="1">
    <location>
        <begin position="164"/>
        <end position="258"/>
    </location>
</feature>
<protein>
    <recommendedName>
        <fullName evidence="1">Isopenicillin N synthase-like Fe(2+) 2OG dioxygenase domain-containing protein</fullName>
    </recommendedName>
</protein>
<dbReference type="InterPro" id="IPR027443">
    <property type="entry name" value="IPNS-like_sf"/>
</dbReference>
<keyword evidence="4" id="KW-1185">Reference proteome</keyword>
<organism evidence="2 5">
    <name type="scientific">Adineta ricciae</name>
    <name type="common">Rotifer</name>
    <dbReference type="NCBI Taxonomy" id="249248"/>
    <lineage>
        <taxon>Eukaryota</taxon>
        <taxon>Metazoa</taxon>
        <taxon>Spiralia</taxon>
        <taxon>Gnathifera</taxon>
        <taxon>Rotifera</taxon>
        <taxon>Eurotatoria</taxon>
        <taxon>Bdelloidea</taxon>
        <taxon>Adinetida</taxon>
        <taxon>Adinetidae</taxon>
        <taxon>Adineta</taxon>
    </lineage>
</organism>
<comment type="caution">
    <text evidence="2">The sequence shown here is derived from an EMBL/GenBank/DDBJ whole genome shotgun (WGS) entry which is preliminary data.</text>
</comment>
<accession>A0A814W9I8</accession>
<dbReference type="Proteomes" id="UP000663852">
    <property type="component" value="Unassembled WGS sequence"/>
</dbReference>
<evidence type="ECO:0000313" key="5">
    <source>
        <dbReference type="Proteomes" id="UP000663852"/>
    </source>
</evidence>
<sequence length="356" mass="40700">MASKFLNDHIIIDFAKLSTGDRNEINEMQKEFETHGWCFIQLPMENDSLGTVQKTLSTFFSQSPQEKLPYKSSNAFGYTCVDHKEGIKLLTDQYGIKSDRRPLLTDDVEQSLQHLNTLFNDWMNILTFIILKMIEKTNEELTVLSPFNMLDIANYFNERIGSMEQPAVGLNTNEVNCVPHYDPGLFSLSILSTCDGLQLQDRNDNKWIDGPNNSQSDQRNNIGVIWLGEAISVLTEDRFKTGIHRVVYPKKNNQARLTIWQEVCTNAQVDSLLENDDTPLVLPENTQIQIANQPNSEPLIISARNETLNTVMKRVENERGLSMSKVGVEHLTIRFPTTKKKPSSNSFFSTLLKWRH</sequence>
<dbReference type="Gene3D" id="2.60.120.330">
    <property type="entry name" value="B-lactam Antibiotic, Isopenicillin N Synthase, Chain"/>
    <property type="match status" value="1"/>
</dbReference>
<reference evidence="2" key="1">
    <citation type="submission" date="2021-02" db="EMBL/GenBank/DDBJ databases">
        <authorList>
            <person name="Nowell W R."/>
        </authorList>
    </citation>
    <scope>NUCLEOTIDE SEQUENCE</scope>
</reference>
<evidence type="ECO:0000313" key="2">
    <source>
        <dbReference type="EMBL" id="CAF1199269.1"/>
    </source>
</evidence>
<dbReference type="InterPro" id="IPR050231">
    <property type="entry name" value="Iron_ascorbate_oxido_reductase"/>
</dbReference>
<dbReference type="EMBL" id="CAJNOJ010000147">
    <property type="protein sequence ID" value="CAF1199269.1"/>
    <property type="molecule type" value="Genomic_DNA"/>
</dbReference>
<dbReference type="Proteomes" id="UP000663828">
    <property type="component" value="Unassembled WGS sequence"/>
</dbReference>
<evidence type="ECO:0000259" key="1">
    <source>
        <dbReference type="Pfam" id="PF03171"/>
    </source>
</evidence>
<dbReference type="AlphaFoldDB" id="A0A814W9I8"/>
<dbReference type="Pfam" id="PF03171">
    <property type="entry name" value="2OG-FeII_Oxy"/>
    <property type="match status" value="1"/>
</dbReference>
<dbReference type="PANTHER" id="PTHR47990">
    <property type="entry name" value="2-OXOGLUTARATE (2OG) AND FE(II)-DEPENDENT OXYGENASE SUPERFAMILY PROTEIN-RELATED"/>
    <property type="match status" value="1"/>
</dbReference>
<dbReference type="OrthoDB" id="288590at2759"/>
<dbReference type="InterPro" id="IPR044861">
    <property type="entry name" value="IPNS-like_FE2OG_OXY"/>
</dbReference>
<evidence type="ECO:0000313" key="3">
    <source>
        <dbReference type="EMBL" id="CAF1661617.1"/>
    </source>
</evidence>
<dbReference type="SUPFAM" id="SSF51197">
    <property type="entry name" value="Clavaminate synthase-like"/>
    <property type="match status" value="1"/>
</dbReference>